<dbReference type="InterPro" id="IPR048494">
    <property type="entry name" value="Dit-like_N"/>
</dbReference>
<evidence type="ECO:0000256" key="1">
    <source>
        <dbReference type="SAM" id="MobiDB-lite"/>
    </source>
</evidence>
<name>A0A0H2ZCI3_PSEAB</name>
<feature type="region of interest" description="Disordered" evidence="1">
    <location>
        <begin position="214"/>
        <end position="266"/>
    </location>
</feature>
<dbReference type="Pfam" id="PF21821">
    <property type="entry name" value="Dit_like"/>
    <property type="match status" value="1"/>
</dbReference>
<dbReference type="BioCyc" id="PAER208963:G1G74-1844-MONOMER"/>
<organism evidence="3 4">
    <name type="scientific">Pseudomonas aeruginosa (strain UCBPP-PA14)</name>
    <dbReference type="NCBI Taxonomy" id="208963"/>
    <lineage>
        <taxon>Bacteria</taxon>
        <taxon>Pseudomonadati</taxon>
        <taxon>Pseudomonadota</taxon>
        <taxon>Gammaproteobacteria</taxon>
        <taxon>Pseudomonadales</taxon>
        <taxon>Pseudomonadaceae</taxon>
        <taxon>Pseudomonas</taxon>
    </lineage>
</organism>
<feature type="domain" description="Dit-like phage tail protein N-terminal" evidence="2">
    <location>
        <begin position="16"/>
        <end position="212"/>
    </location>
</feature>
<dbReference type="EMBL" id="CP000438">
    <property type="protein sequence ID" value="ABJ12483.1"/>
    <property type="molecule type" value="Genomic_DNA"/>
</dbReference>
<dbReference type="HOGENOM" id="CLU_1041569_0_0_6"/>
<reference evidence="3 4" key="1">
    <citation type="journal article" date="2006" name="Genome Biol.">
        <title>Genomic analysis reveals that Pseudomonas aeruginosa virulence is combinatorial.</title>
        <authorList>
            <person name="Lee D.G."/>
            <person name="Urbach J.M."/>
            <person name="Wu G."/>
            <person name="Liberati N.T."/>
            <person name="Feinbaum R.L."/>
            <person name="Miyata S."/>
            <person name="Diggins L.T."/>
            <person name="He J."/>
            <person name="Saucier M."/>
            <person name="Deziel E."/>
            <person name="Friedman L."/>
            <person name="Li L."/>
            <person name="Grills G."/>
            <person name="Montgomery K."/>
            <person name="Kucherlapati R."/>
            <person name="Rahme L.G."/>
            <person name="Ausubel F.M."/>
        </authorList>
    </citation>
    <scope>NUCLEOTIDE SEQUENCE [LARGE SCALE GENOMIC DNA]</scope>
    <source>
        <strain evidence="3 4">UCBPP-PA14</strain>
    </source>
</reference>
<evidence type="ECO:0000259" key="2">
    <source>
        <dbReference type="Pfam" id="PF21821"/>
    </source>
</evidence>
<dbReference type="Proteomes" id="UP000000653">
    <property type="component" value="Chromosome"/>
</dbReference>
<protein>
    <recommendedName>
        <fullName evidence="2">Dit-like phage tail protein N-terminal domain-containing protein</fullName>
    </recommendedName>
</protein>
<dbReference type="AlphaFoldDB" id="A0A0H2ZCI3"/>
<sequence length="266" mass="29171">MATHALLLESGTVLFFDVVTDYSVQQQTQTTEHTLETGAVTSDHIIQQARQIQLNAILSDADFNYDRPTDTAIRQASAETGQDLSRTQVQDPLNRINAKETQPLVTVSDSGLSIVSGLLGDAGVPSVTVPDQGKTTPAREVAERLSEIERAGQTVTLLTFRLDESGAALPDKTYTDMLITNLTFNEDQDSGDGVFFSMSLQQLRYFSPREITIRTNKGRQPAKRTERPSIKNDAANGPQVQTNSAASDVLKPKKPDPNSDEYWLES</sequence>
<proteinExistence type="predicted"/>
<dbReference type="KEGG" id="pau:PA14_22140"/>
<evidence type="ECO:0000313" key="3">
    <source>
        <dbReference type="EMBL" id="ABJ12483.1"/>
    </source>
</evidence>
<gene>
    <name evidence="3" type="ordered locus">PA14_22140</name>
</gene>
<accession>A0A0H2ZCI3</accession>
<dbReference type="RefSeq" id="WP_003138380.1">
    <property type="nucleotide sequence ID" value="NC_008463.1"/>
</dbReference>
<evidence type="ECO:0000313" key="4">
    <source>
        <dbReference type="Proteomes" id="UP000000653"/>
    </source>
</evidence>